<reference evidence="1 2" key="1">
    <citation type="journal article" date="2024" name="IMA Fungus">
        <title>IMA Genome - F19 : A genome assembly and annotation guide to empower mycologists, including annotated draft genome sequences of Ceratocystis pirilliformis, Diaporthe australafricana, Fusarium ophioides, Paecilomyces lecythidis, and Sporothrix stenoceras.</title>
        <authorList>
            <person name="Aylward J."/>
            <person name="Wilson A.M."/>
            <person name="Visagie C.M."/>
            <person name="Spraker J."/>
            <person name="Barnes I."/>
            <person name="Buitendag C."/>
            <person name="Ceriani C."/>
            <person name="Del Mar Angel L."/>
            <person name="du Plessis D."/>
            <person name="Fuchs T."/>
            <person name="Gasser K."/>
            <person name="Kramer D."/>
            <person name="Li W."/>
            <person name="Munsamy K."/>
            <person name="Piso A."/>
            <person name="Price J.L."/>
            <person name="Sonnekus B."/>
            <person name="Thomas C."/>
            <person name="van der Nest A."/>
            <person name="van Dijk A."/>
            <person name="van Heerden A."/>
            <person name="van Vuuren N."/>
            <person name="Yilmaz N."/>
            <person name="Duong T.A."/>
            <person name="van der Merwe N.A."/>
            <person name="Wingfield M.J."/>
            <person name="Wingfield B.D."/>
        </authorList>
    </citation>
    <scope>NUCLEOTIDE SEQUENCE [LARGE SCALE GENOMIC DNA]</scope>
    <source>
        <strain evidence="1 2">CMW 18300</strain>
    </source>
</reference>
<dbReference type="Proteomes" id="UP001583177">
    <property type="component" value="Unassembled WGS sequence"/>
</dbReference>
<proteinExistence type="predicted"/>
<evidence type="ECO:0000313" key="1">
    <source>
        <dbReference type="EMBL" id="KAL1852351.1"/>
    </source>
</evidence>
<dbReference type="EMBL" id="JAWRVE010000162">
    <property type="protein sequence ID" value="KAL1852351.1"/>
    <property type="molecule type" value="Genomic_DNA"/>
</dbReference>
<organism evidence="1 2">
    <name type="scientific">Diaporthe australafricana</name>
    <dbReference type="NCBI Taxonomy" id="127596"/>
    <lineage>
        <taxon>Eukaryota</taxon>
        <taxon>Fungi</taxon>
        <taxon>Dikarya</taxon>
        <taxon>Ascomycota</taxon>
        <taxon>Pezizomycotina</taxon>
        <taxon>Sordariomycetes</taxon>
        <taxon>Sordariomycetidae</taxon>
        <taxon>Diaporthales</taxon>
        <taxon>Diaporthaceae</taxon>
        <taxon>Diaporthe</taxon>
    </lineage>
</organism>
<name>A0ABR3W3F4_9PEZI</name>
<protein>
    <submittedName>
        <fullName evidence="1">Uncharacterized protein</fullName>
    </submittedName>
</protein>
<keyword evidence="2" id="KW-1185">Reference proteome</keyword>
<accession>A0ABR3W3F4</accession>
<comment type="caution">
    <text evidence="1">The sequence shown here is derived from an EMBL/GenBank/DDBJ whole genome shotgun (WGS) entry which is preliminary data.</text>
</comment>
<evidence type="ECO:0000313" key="2">
    <source>
        <dbReference type="Proteomes" id="UP001583177"/>
    </source>
</evidence>
<sequence length="94" mass="9875">MISTTFRNITGGAGLVTMGTADVSARGWTGYQLLMGRGIGLVDARATPLDNLLGGRLSLLLAEVGLQYHGAAIWKFRTGLIKACLSVLGVISIR</sequence>
<gene>
    <name evidence="1" type="ORF">Daus18300_012246</name>
</gene>